<name>A0A9X1SKC1_9BACT</name>
<dbReference type="InterPro" id="IPR012902">
    <property type="entry name" value="N_methyl_site"/>
</dbReference>
<protein>
    <submittedName>
        <fullName evidence="3">DUF1559 domain-containing protein</fullName>
    </submittedName>
</protein>
<dbReference type="Pfam" id="PF07963">
    <property type="entry name" value="N_methyl"/>
    <property type="match status" value="1"/>
</dbReference>
<keyword evidence="1" id="KW-0472">Membrane</keyword>
<dbReference type="NCBIfam" id="TIGR02532">
    <property type="entry name" value="IV_pilin_GFxxxE"/>
    <property type="match status" value="1"/>
</dbReference>
<dbReference type="InterPro" id="IPR045584">
    <property type="entry name" value="Pilin-like"/>
</dbReference>
<evidence type="ECO:0000259" key="2">
    <source>
        <dbReference type="Pfam" id="PF07596"/>
    </source>
</evidence>
<evidence type="ECO:0000313" key="3">
    <source>
        <dbReference type="EMBL" id="MCC9629579.1"/>
    </source>
</evidence>
<feature type="transmembrane region" description="Helical" evidence="1">
    <location>
        <begin position="12"/>
        <end position="33"/>
    </location>
</feature>
<reference evidence="3" key="1">
    <citation type="submission" date="2021-11" db="EMBL/GenBank/DDBJ databases">
        <title>Genome sequence.</title>
        <authorList>
            <person name="Sun Q."/>
        </authorList>
    </citation>
    <scope>NUCLEOTIDE SEQUENCE</scope>
    <source>
        <strain evidence="3">JC732</strain>
    </source>
</reference>
<dbReference type="PANTHER" id="PTHR30093">
    <property type="entry name" value="GENERAL SECRETION PATHWAY PROTEIN G"/>
    <property type="match status" value="1"/>
</dbReference>
<comment type="caution">
    <text evidence="3">The sequence shown here is derived from an EMBL/GenBank/DDBJ whole genome shotgun (WGS) entry which is preliminary data.</text>
</comment>
<dbReference type="EMBL" id="JAJKFT010000010">
    <property type="protein sequence ID" value="MCC9629579.1"/>
    <property type="molecule type" value="Genomic_DNA"/>
</dbReference>
<dbReference type="Proteomes" id="UP001139103">
    <property type="component" value="Unassembled WGS sequence"/>
</dbReference>
<sequence length="314" mass="33851">MTPSKNRGGFTLVELLVVIAIIGVLIALLLPAVQQAREAARRMSCTNNQKQIGLAMHNYHDTHLNFPPGSFVDINNWLPGIGHSNKMRYGWMQVILPMMEQTAIYDKFMEEVHGASPVYAWETSIRANVIEGFLCPSDPNGGKITNGSYGFAGNYLAFSGLDGLYNLGRDEDGIFYCASKTRFADILDGTTNTALVGEILVVPDQGTSHDRRGSYYVGTTGGGNLILTTYFNPNSKAPTSSDRQASGNFISTERAPCAGPTSGGFYRCTSRSYHTGGVNVTMADGSVRFIAETVDNPIWAALGTRAGGEIPQGN</sequence>
<dbReference type="RefSeq" id="WP_230219957.1">
    <property type="nucleotide sequence ID" value="NZ_JAJKFT010000010.1"/>
</dbReference>
<organism evidence="3 4">
    <name type="scientific">Blastopirellula sediminis</name>
    <dbReference type="NCBI Taxonomy" id="2894196"/>
    <lineage>
        <taxon>Bacteria</taxon>
        <taxon>Pseudomonadati</taxon>
        <taxon>Planctomycetota</taxon>
        <taxon>Planctomycetia</taxon>
        <taxon>Pirellulales</taxon>
        <taxon>Pirellulaceae</taxon>
        <taxon>Blastopirellula</taxon>
    </lineage>
</organism>
<dbReference type="InterPro" id="IPR011453">
    <property type="entry name" value="DUF1559"/>
</dbReference>
<dbReference type="AlphaFoldDB" id="A0A9X1SKC1"/>
<keyword evidence="1" id="KW-1133">Transmembrane helix</keyword>
<proteinExistence type="predicted"/>
<dbReference type="SUPFAM" id="SSF54523">
    <property type="entry name" value="Pili subunits"/>
    <property type="match status" value="1"/>
</dbReference>
<evidence type="ECO:0000313" key="4">
    <source>
        <dbReference type="Proteomes" id="UP001139103"/>
    </source>
</evidence>
<feature type="domain" description="DUF1559" evidence="2">
    <location>
        <begin position="34"/>
        <end position="295"/>
    </location>
</feature>
<gene>
    <name evidence="3" type="ORF">LOC68_14390</name>
</gene>
<dbReference type="PROSITE" id="PS00409">
    <property type="entry name" value="PROKAR_NTER_METHYL"/>
    <property type="match status" value="1"/>
</dbReference>
<dbReference type="PANTHER" id="PTHR30093:SF2">
    <property type="entry name" value="TYPE II SECRETION SYSTEM PROTEIN H"/>
    <property type="match status" value="1"/>
</dbReference>
<accession>A0A9X1SKC1</accession>
<evidence type="ECO:0000256" key="1">
    <source>
        <dbReference type="SAM" id="Phobius"/>
    </source>
</evidence>
<keyword evidence="1" id="KW-0812">Transmembrane</keyword>
<dbReference type="Pfam" id="PF07596">
    <property type="entry name" value="SBP_bac_10"/>
    <property type="match status" value="1"/>
</dbReference>
<keyword evidence="4" id="KW-1185">Reference proteome</keyword>
<dbReference type="NCBIfam" id="TIGR04294">
    <property type="entry name" value="pre_pil_HX9DG"/>
    <property type="match status" value="1"/>
</dbReference>
<dbReference type="Gene3D" id="3.30.700.10">
    <property type="entry name" value="Glycoprotein, Type 4 Pilin"/>
    <property type="match status" value="1"/>
</dbReference>
<dbReference type="InterPro" id="IPR027558">
    <property type="entry name" value="Pre_pil_HX9DG_C"/>
</dbReference>